<dbReference type="InterPro" id="IPR016031">
    <property type="entry name" value="Trp_RNA-bd_attenuator-like_dom"/>
</dbReference>
<dbReference type="EMBL" id="AHON02000080">
    <property type="protein sequence ID" value="EKO32152.1"/>
    <property type="molecule type" value="Genomic_DNA"/>
</dbReference>
<dbReference type="AlphaFoldDB" id="A0A0E2BAC4"/>
<sequence>MNIEILSKPSYSFAKILLNQGESIKAESGSMMSMSSGITIQTHKAQQGGFLKSLKATFLGGESFWMNTFTSSSGNEEVLLAPTLPGDVDKIELSGTVYVQSSSFLASSSNIEMDTKFQGLKGFVSGESLFFLKLSGNGPLLISSYGGIDVLNVDGEMIVDTGHIVAFDEGLRYEMTKFGGWKSFFLGGEGFVTRFKGKGRVWIQSRNVPSLGSWFRDRLPPIKR</sequence>
<accession>A0A0E2BAC4</accession>
<dbReference type="InterPro" id="IPR002838">
    <property type="entry name" value="AIM24"/>
</dbReference>
<organism evidence="1 2">
    <name type="scientific">Leptospira santarosai str. MOR084</name>
    <dbReference type="NCBI Taxonomy" id="1049984"/>
    <lineage>
        <taxon>Bacteria</taxon>
        <taxon>Pseudomonadati</taxon>
        <taxon>Spirochaetota</taxon>
        <taxon>Spirochaetia</taxon>
        <taxon>Leptospirales</taxon>
        <taxon>Leptospiraceae</taxon>
        <taxon>Leptospira</taxon>
    </lineage>
</organism>
<dbReference type="PANTHER" id="PTHR43657:SF1">
    <property type="entry name" value="ALTERED INHERITANCE OF MITOCHONDRIA PROTEIN 24, MITOCHONDRIAL"/>
    <property type="match status" value="1"/>
</dbReference>
<gene>
    <name evidence="1" type="ORF">LEP1GSC179_0518</name>
</gene>
<proteinExistence type="predicted"/>
<evidence type="ECO:0000313" key="2">
    <source>
        <dbReference type="Proteomes" id="UP000006329"/>
    </source>
</evidence>
<protein>
    <submittedName>
        <fullName evidence="1">TIGR00266 family protein</fullName>
    </submittedName>
</protein>
<reference evidence="1" key="1">
    <citation type="submission" date="2012-10" db="EMBL/GenBank/DDBJ databases">
        <authorList>
            <person name="Harkins D.M."/>
            <person name="Durkin A.S."/>
            <person name="Brinkac L.M."/>
            <person name="Haft D.H."/>
            <person name="Selengut J.D."/>
            <person name="Sanka R."/>
            <person name="DePew J."/>
            <person name="Purushe J."/>
            <person name="Matthias M.A."/>
            <person name="Vinetz J.M."/>
            <person name="Sutton G.G."/>
            <person name="Nierman W.C."/>
            <person name="Fouts D.E."/>
        </authorList>
    </citation>
    <scope>NUCLEOTIDE SEQUENCE [LARGE SCALE GENOMIC DNA]</scope>
    <source>
        <strain evidence="1">MOR084</strain>
    </source>
</reference>
<dbReference type="RefSeq" id="WP_004464484.1">
    <property type="nucleotide sequence ID" value="NZ_AHON02000080.1"/>
</dbReference>
<dbReference type="NCBIfam" id="TIGR00266">
    <property type="entry name" value="TIGR00266 family protein"/>
    <property type="match status" value="1"/>
</dbReference>
<dbReference type="Pfam" id="PF01987">
    <property type="entry name" value="AIM24"/>
    <property type="match status" value="1"/>
</dbReference>
<dbReference type="Gene3D" id="3.60.160.10">
    <property type="entry name" value="Mitochondrial biogenesis AIM24"/>
    <property type="match status" value="1"/>
</dbReference>
<dbReference type="Proteomes" id="UP000006329">
    <property type="component" value="Unassembled WGS sequence"/>
</dbReference>
<comment type="caution">
    <text evidence="1">The sequence shown here is derived from an EMBL/GenBank/DDBJ whole genome shotgun (WGS) entry which is preliminary data.</text>
</comment>
<name>A0A0E2BAC4_9LEPT</name>
<dbReference type="InterPro" id="IPR036983">
    <property type="entry name" value="AIM24_sf"/>
</dbReference>
<dbReference type="SUPFAM" id="SSF51219">
    <property type="entry name" value="TRAP-like"/>
    <property type="match status" value="1"/>
</dbReference>
<dbReference type="PANTHER" id="PTHR43657">
    <property type="entry name" value="TRYPTOPHAN RNA-BINDING ATTENUATOR PROTEIN-LIKE PROTEIN"/>
    <property type="match status" value="1"/>
</dbReference>
<keyword evidence="2" id="KW-1185">Reference proteome</keyword>
<evidence type="ECO:0000313" key="1">
    <source>
        <dbReference type="EMBL" id="EKO32152.1"/>
    </source>
</evidence>